<dbReference type="RefSeq" id="WP_265384489.1">
    <property type="nucleotide sequence ID" value="NZ_CP110615.1"/>
</dbReference>
<dbReference type="Proteomes" id="UP001164965">
    <property type="component" value="Chromosome"/>
</dbReference>
<keyword evidence="10" id="KW-1185">Reference proteome</keyword>
<dbReference type="InterPro" id="IPR000731">
    <property type="entry name" value="SSD"/>
</dbReference>
<keyword evidence="3" id="KW-1003">Cell membrane</keyword>
<evidence type="ECO:0000256" key="1">
    <source>
        <dbReference type="ARBA" id="ARBA00004651"/>
    </source>
</evidence>
<comment type="subcellular location">
    <subcellularLocation>
        <location evidence="1">Cell membrane</location>
        <topology evidence="1">Multi-pass membrane protein</topology>
    </subcellularLocation>
</comment>
<dbReference type="InterPro" id="IPR004869">
    <property type="entry name" value="MMPL_dom"/>
</dbReference>
<comment type="similarity">
    <text evidence="2">Belongs to the resistance-nodulation-cell division (RND) (TC 2.A.6) family. MmpL subfamily.</text>
</comment>
<evidence type="ECO:0000256" key="5">
    <source>
        <dbReference type="ARBA" id="ARBA00022989"/>
    </source>
</evidence>
<organism evidence="9 10">
    <name type="scientific">Rhodococcus antarcticus</name>
    <dbReference type="NCBI Taxonomy" id="2987751"/>
    <lineage>
        <taxon>Bacteria</taxon>
        <taxon>Bacillati</taxon>
        <taxon>Actinomycetota</taxon>
        <taxon>Actinomycetes</taxon>
        <taxon>Mycobacteriales</taxon>
        <taxon>Nocardiaceae</taxon>
        <taxon>Rhodococcus</taxon>
    </lineage>
</organism>
<evidence type="ECO:0000313" key="9">
    <source>
        <dbReference type="EMBL" id="UZJ26385.1"/>
    </source>
</evidence>
<evidence type="ECO:0000256" key="4">
    <source>
        <dbReference type="ARBA" id="ARBA00022692"/>
    </source>
</evidence>
<accession>A0ABY6P3Z7</accession>
<dbReference type="PROSITE" id="PS50156">
    <property type="entry name" value="SSD"/>
    <property type="match status" value="1"/>
</dbReference>
<dbReference type="Gene3D" id="1.20.1640.10">
    <property type="entry name" value="Multidrug efflux transporter AcrB transmembrane domain"/>
    <property type="match status" value="2"/>
</dbReference>
<keyword evidence="4 7" id="KW-0812">Transmembrane</keyword>
<gene>
    <name evidence="9" type="ORF">RHODO2019_08305</name>
</gene>
<feature type="transmembrane region" description="Helical" evidence="7">
    <location>
        <begin position="630"/>
        <end position="652"/>
    </location>
</feature>
<reference evidence="9" key="1">
    <citation type="submission" date="2022-10" db="EMBL/GenBank/DDBJ databases">
        <title>Rhodococcus sp.75.</title>
        <authorList>
            <person name="Sun M."/>
        </authorList>
    </citation>
    <scope>NUCLEOTIDE SEQUENCE</scope>
    <source>
        <strain evidence="9">75</strain>
    </source>
</reference>
<keyword evidence="5 7" id="KW-1133">Transmembrane helix</keyword>
<evidence type="ECO:0000256" key="6">
    <source>
        <dbReference type="ARBA" id="ARBA00023136"/>
    </source>
</evidence>
<feature type="transmembrane region" description="Helical" evidence="7">
    <location>
        <begin position="204"/>
        <end position="224"/>
    </location>
</feature>
<dbReference type="Pfam" id="PF03176">
    <property type="entry name" value="MMPL"/>
    <property type="match status" value="2"/>
</dbReference>
<protein>
    <submittedName>
        <fullName evidence="9">MMPL family transporter</fullName>
    </submittedName>
</protein>
<feature type="transmembrane region" description="Helical" evidence="7">
    <location>
        <begin position="583"/>
        <end position="602"/>
    </location>
</feature>
<feature type="transmembrane region" description="Helical" evidence="7">
    <location>
        <begin position="550"/>
        <end position="571"/>
    </location>
</feature>
<evidence type="ECO:0000256" key="2">
    <source>
        <dbReference type="ARBA" id="ARBA00010157"/>
    </source>
</evidence>
<dbReference type="PANTHER" id="PTHR33406:SF11">
    <property type="entry name" value="MEMBRANE PROTEIN SCO6666-RELATED"/>
    <property type="match status" value="1"/>
</dbReference>
<evidence type="ECO:0000256" key="3">
    <source>
        <dbReference type="ARBA" id="ARBA00022475"/>
    </source>
</evidence>
<feature type="transmembrane region" description="Helical" evidence="7">
    <location>
        <begin position="664"/>
        <end position="687"/>
    </location>
</feature>
<dbReference type="InterPro" id="IPR050545">
    <property type="entry name" value="Mycobact_MmpL"/>
</dbReference>
<feature type="transmembrane region" description="Helical" evidence="7">
    <location>
        <begin position="362"/>
        <end position="380"/>
    </location>
</feature>
<sequence>MATLLARLGRSAFRRRRAVLATWLLLLVLAGSAALAFRGTTDNQFTIPGTESQLALDVLHQRLPAATTAGADLVFAPPAGQTVTSPAVQAVITDVLARAAQIPGATVVPPDKTGLGAPDGSLAVAQVTLAKTIDQVTPADRATLEATADTARAGGVQVEFGGQVFQGGSTAISVLEVAGIAIAFVVLIVTFGSLAAAGMPLLTGLMGVGIGLAGLTGLSGVITLSSTAPVLALMLGLAVGIDYSLFIVSRHRAQLAQGMGLEESAARAVGTAGGAVVFAGLTVIIALSGFAVVGIPFLTVMGLGAAGTVLVTVVVALTLVPAMLGFAGERLRPKPGSRAARRETGGATVGSRWVAGVTRRPVAALLACVIGLGLMAIPALDLQLGLPSAGTAAPDSTQRKAYDLIAERVGPGVNGPLTLVVDTAGSGSSAATAGQALVQALTGTQDVAAATPPRPIPGDTLAVVSVVPASAPDSRETSDLVRRIRDLAPGIELATGSQISVTGPTALGIDVSGALSGALPVFVLVVVGLALLLLGLVFRSIVVPVKAALGFLLTVGASLGAVVAVFQWGWLAGPLGVSTTGPIISFLPVLMVGILFGLAMDYQVFLVSRMREDWVHGTPAREAVGTGFRAAARVVTAAALIMTSVFAGFVLADDTIIKPIGFALALGVLIDAFVVRMTLVPAVMALFGERAWWFPRWLDRAVPHVDIEGDALSSPDGAKDPVSA</sequence>
<name>A0ABY6P3Z7_9NOCA</name>
<feature type="transmembrane region" description="Helical" evidence="7">
    <location>
        <begin position="177"/>
        <end position="197"/>
    </location>
</feature>
<feature type="transmembrane region" description="Helical" evidence="7">
    <location>
        <begin position="303"/>
        <end position="328"/>
    </location>
</feature>
<feature type="transmembrane region" description="Helical" evidence="7">
    <location>
        <begin position="230"/>
        <end position="248"/>
    </location>
</feature>
<dbReference type="PANTHER" id="PTHR33406">
    <property type="entry name" value="MEMBRANE PROTEIN MJ1562-RELATED"/>
    <property type="match status" value="1"/>
</dbReference>
<dbReference type="EMBL" id="CP110615">
    <property type="protein sequence ID" value="UZJ26385.1"/>
    <property type="molecule type" value="Genomic_DNA"/>
</dbReference>
<evidence type="ECO:0000313" key="10">
    <source>
        <dbReference type="Proteomes" id="UP001164965"/>
    </source>
</evidence>
<proteinExistence type="inferred from homology"/>
<dbReference type="SUPFAM" id="SSF82866">
    <property type="entry name" value="Multidrug efflux transporter AcrB transmembrane domain"/>
    <property type="match status" value="2"/>
</dbReference>
<feature type="transmembrane region" description="Helical" evidence="7">
    <location>
        <begin position="269"/>
        <end position="297"/>
    </location>
</feature>
<feature type="domain" description="SSD" evidence="8">
    <location>
        <begin position="194"/>
        <end position="326"/>
    </location>
</feature>
<feature type="transmembrane region" description="Helical" evidence="7">
    <location>
        <begin position="517"/>
        <end position="538"/>
    </location>
</feature>
<evidence type="ECO:0000256" key="7">
    <source>
        <dbReference type="SAM" id="Phobius"/>
    </source>
</evidence>
<evidence type="ECO:0000259" key="8">
    <source>
        <dbReference type="PROSITE" id="PS50156"/>
    </source>
</evidence>
<keyword evidence="6 7" id="KW-0472">Membrane</keyword>